<evidence type="ECO:0000313" key="3">
    <source>
        <dbReference type="Proteomes" id="UP000176241"/>
    </source>
</evidence>
<comment type="caution">
    <text evidence="2">The sequence shown here is derived from an EMBL/GenBank/DDBJ whole genome shotgun (WGS) entry which is preliminary data.</text>
</comment>
<dbReference type="STRING" id="1797533.A2731_02075"/>
<evidence type="ECO:0000313" key="2">
    <source>
        <dbReference type="EMBL" id="OGY45703.1"/>
    </source>
</evidence>
<feature type="transmembrane region" description="Helical" evidence="1">
    <location>
        <begin position="21"/>
        <end position="48"/>
    </location>
</feature>
<keyword evidence="1" id="KW-1133">Transmembrane helix</keyword>
<dbReference type="InterPro" id="IPR012902">
    <property type="entry name" value="N_methyl_site"/>
</dbReference>
<keyword evidence="1" id="KW-0472">Membrane</keyword>
<organism evidence="2 3">
    <name type="scientific">Candidatus Buchananbacteria bacterium RIFCSPHIGHO2_01_FULL_39_8</name>
    <dbReference type="NCBI Taxonomy" id="1797533"/>
    <lineage>
        <taxon>Bacteria</taxon>
        <taxon>Candidatus Buchananiibacteriota</taxon>
    </lineage>
</organism>
<accession>A0A1G1Y022</accession>
<dbReference type="AlphaFoldDB" id="A0A1G1Y022"/>
<dbReference type="EMBL" id="MHIC01000011">
    <property type="protein sequence ID" value="OGY45703.1"/>
    <property type="molecule type" value="Genomic_DNA"/>
</dbReference>
<keyword evidence="1" id="KW-0812">Transmembrane</keyword>
<gene>
    <name evidence="2" type="ORF">A2731_02075</name>
</gene>
<dbReference type="Proteomes" id="UP000176241">
    <property type="component" value="Unassembled WGS sequence"/>
</dbReference>
<evidence type="ECO:0000256" key="1">
    <source>
        <dbReference type="SAM" id="Phobius"/>
    </source>
</evidence>
<sequence>MIGNSKKLQKHKNTKTRNQTGFTLMEILVVLAIFSLLDLVIVDVYLLAIRAQRQTSFRQKTLSNIRYTMEVIAQQVRTSEVDYTHSYDEDGDSGIAGPEKSLALKDPDGNKIVYRFNNLTKEIQVESGGQIYPLTNSNELEVVGLDFYINPPRDPFLEERCNRNSGLDNPFVCQDSAIKCSICPDEPQDCTLCSVNPDDLNCVQEDLAQGFCECDSDDDCRTGYCDSDEGLCLPANQQPRVTVALAFTSKGIKAEQQKTVFLQTTVSSRVYRR</sequence>
<reference evidence="2 3" key="1">
    <citation type="journal article" date="2016" name="Nat. Commun.">
        <title>Thousands of microbial genomes shed light on interconnected biogeochemical processes in an aquifer system.</title>
        <authorList>
            <person name="Anantharaman K."/>
            <person name="Brown C.T."/>
            <person name="Hug L.A."/>
            <person name="Sharon I."/>
            <person name="Castelle C.J."/>
            <person name="Probst A.J."/>
            <person name="Thomas B.C."/>
            <person name="Singh A."/>
            <person name="Wilkins M.J."/>
            <person name="Karaoz U."/>
            <person name="Brodie E.L."/>
            <person name="Williams K.H."/>
            <person name="Hubbard S.S."/>
            <person name="Banfield J.F."/>
        </authorList>
    </citation>
    <scope>NUCLEOTIDE SEQUENCE [LARGE SCALE GENOMIC DNA]</scope>
</reference>
<dbReference type="NCBIfam" id="TIGR02532">
    <property type="entry name" value="IV_pilin_GFxxxE"/>
    <property type="match status" value="1"/>
</dbReference>
<dbReference type="InterPro" id="IPR045584">
    <property type="entry name" value="Pilin-like"/>
</dbReference>
<name>A0A1G1Y022_9BACT</name>
<protein>
    <recommendedName>
        <fullName evidence="4">Prepilin-type N-terminal cleavage/methylation domain-containing protein</fullName>
    </recommendedName>
</protein>
<evidence type="ECO:0008006" key="4">
    <source>
        <dbReference type="Google" id="ProtNLM"/>
    </source>
</evidence>
<dbReference type="SUPFAM" id="SSF54523">
    <property type="entry name" value="Pili subunits"/>
    <property type="match status" value="1"/>
</dbReference>
<dbReference type="Pfam" id="PF07963">
    <property type="entry name" value="N_methyl"/>
    <property type="match status" value="1"/>
</dbReference>
<proteinExistence type="predicted"/>